<comment type="similarity">
    <text evidence="1 7 8">Belongs to the universal ribosomal protein uS4 family.</text>
</comment>
<dbReference type="GO" id="GO:0006412">
    <property type="term" value="P:translation"/>
    <property type="evidence" value="ECO:0007669"/>
    <property type="project" value="UniProtKB-UniRule"/>
</dbReference>
<dbReference type="SMART" id="SM01390">
    <property type="entry name" value="Ribosomal_S4"/>
    <property type="match status" value="1"/>
</dbReference>
<dbReference type="Pfam" id="PF01479">
    <property type="entry name" value="S4"/>
    <property type="match status" value="1"/>
</dbReference>
<proteinExistence type="inferred from homology"/>
<dbReference type="SMART" id="SM00363">
    <property type="entry name" value="S4"/>
    <property type="match status" value="1"/>
</dbReference>
<dbReference type="GO" id="GO:0042274">
    <property type="term" value="P:ribosomal small subunit biogenesis"/>
    <property type="evidence" value="ECO:0007669"/>
    <property type="project" value="TreeGrafter"/>
</dbReference>
<dbReference type="SUPFAM" id="SSF55174">
    <property type="entry name" value="Alpha-L RNA-binding motif"/>
    <property type="match status" value="1"/>
</dbReference>
<dbReference type="CDD" id="cd00165">
    <property type="entry name" value="S4"/>
    <property type="match status" value="1"/>
</dbReference>
<dbReference type="InterPro" id="IPR022801">
    <property type="entry name" value="Ribosomal_uS4"/>
</dbReference>
<dbReference type="Gene3D" id="1.10.1050.10">
    <property type="entry name" value="Ribosomal Protein S4 Delta 41, Chain A, domain 1"/>
    <property type="match status" value="1"/>
</dbReference>
<dbReference type="AlphaFoldDB" id="A0A2M8L3G2"/>
<dbReference type="Gene3D" id="3.10.290.10">
    <property type="entry name" value="RNA-binding S4 domain"/>
    <property type="match status" value="1"/>
</dbReference>
<sequence>MARYLDAKCRLCRREGVKLFLKGKRCFSPKCPIERKGAVPPGMVGSKRKRRPSEYGLQLREKQKAKRIYGVGERQFKKYFEKARKFKGVTGEALLGMLERRLDNAIFRLGFSPSRSIARQLVSHGHVLVNDKKVSIPSYQVKVGEIITLSPKAFEIPEIKEILAQKNVIIPEWFERKAAVGRVKRLPKREEGEGEISEQLIVEYYSR</sequence>
<evidence type="ECO:0000313" key="11">
    <source>
        <dbReference type="EMBL" id="PJE67463.1"/>
    </source>
</evidence>
<evidence type="ECO:0000313" key="12">
    <source>
        <dbReference type="Proteomes" id="UP000231474"/>
    </source>
</evidence>
<comment type="caution">
    <text evidence="11">The sequence shown here is derived from an EMBL/GenBank/DDBJ whole genome shotgun (WGS) entry which is preliminary data.</text>
</comment>
<dbReference type="NCBIfam" id="NF003717">
    <property type="entry name" value="PRK05327.1"/>
    <property type="match status" value="1"/>
</dbReference>
<dbReference type="EMBL" id="PFEK01000045">
    <property type="protein sequence ID" value="PJE67463.1"/>
    <property type="molecule type" value="Genomic_DNA"/>
</dbReference>
<dbReference type="FunFam" id="3.10.290.10:FF:000001">
    <property type="entry name" value="30S ribosomal protein S4"/>
    <property type="match status" value="1"/>
</dbReference>
<accession>A0A2M8L3G2</accession>
<dbReference type="PANTHER" id="PTHR11831:SF4">
    <property type="entry name" value="SMALL RIBOSOMAL SUBUNIT PROTEIN US4M"/>
    <property type="match status" value="1"/>
</dbReference>
<name>A0A2M8L3G2_9BACT</name>
<dbReference type="GO" id="GO:0003735">
    <property type="term" value="F:structural constituent of ribosome"/>
    <property type="evidence" value="ECO:0007669"/>
    <property type="project" value="InterPro"/>
</dbReference>
<dbReference type="HAMAP" id="MF_01306_B">
    <property type="entry name" value="Ribosomal_uS4_B"/>
    <property type="match status" value="1"/>
</dbReference>
<gene>
    <name evidence="7" type="primary">rpsD</name>
    <name evidence="11" type="ORF">COU95_02285</name>
</gene>
<dbReference type="PROSITE" id="PS50889">
    <property type="entry name" value="S4"/>
    <property type="match status" value="1"/>
</dbReference>
<comment type="function">
    <text evidence="7">With S5 and S12 plays an important role in translational accuracy.</text>
</comment>
<dbReference type="InterPro" id="IPR001912">
    <property type="entry name" value="Ribosomal_uS4_N"/>
</dbReference>
<dbReference type="FunFam" id="1.10.1050.10:FF:000001">
    <property type="entry name" value="30S ribosomal protein S4"/>
    <property type="match status" value="1"/>
</dbReference>
<reference evidence="12" key="1">
    <citation type="submission" date="2017-09" db="EMBL/GenBank/DDBJ databases">
        <title>Depth-based differentiation of microbial function through sediment-hosted aquifers and enrichment of novel symbionts in the deep terrestrial subsurface.</title>
        <authorList>
            <person name="Probst A.J."/>
            <person name="Ladd B."/>
            <person name="Jarett J.K."/>
            <person name="Geller-Mcgrath D.E."/>
            <person name="Sieber C.M.K."/>
            <person name="Emerson J.B."/>
            <person name="Anantharaman K."/>
            <person name="Thomas B.C."/>
            <person name="Malmstrom R."/>
            <person name="Stieglmeier M."/>
            <person name="Klingl A."/>
            <person name="Woyke T."/>
            <person name="Ryan C.M."/>
            <person name="Banfield J.F."/>
        </authorList>
    </citation>
    <scope>NUCLEOTIDE SEQUENCE [LARGE SCALE GENOMIC DNA]</scope>
</reference>
<feature type="domain" description="Small ribosomal subunit protein uS4 N-terminal" evidence="10">
    <location>
        <begin position="3"/>
        <end position="99"/>
    </location>
</feature>
<evidence type="ECO:0000256" key="6">
    <source>
        <dbReference type="ARBA" id="ARBA00035254"/>
    </source>
</evidence>
<evidence type="ECO:0000256" key="2">
    <source>
        <dbReference type="ARBA" id="ARBA00022730"/>
    </source>
</evidence>
<evidence type="ECO:0000256" key="7">
    <source>
        <dbReference type="HAMAP-Rule" id="MF_01306"/>
    </source>
</evidence>
<evidence type="ECO:0000259" key="10">
    <source>
        <dbReference type="SMART" id="SM01390"/>
    </source>
</evidence>
<dbReference type="Proteomes" id="UP000231474">
    <property type="component" value="Unassembled WGS sequence"/>
</dbReference>
<dbReference type="InterPro" id="IPR018079">
    <property type="entry name" value="Ribosomal_uS4_CS"/>
</dbReference>
<dbReference type="InterPro" id="IPR005709">
    <property type="entry name" value="Ribosomal_uS4_bac-type"/>
</dbReference>
<keyword evidence="3 7" id="KW-0694">RNA-binding</keyword>
<dbReference type="PANTHER" id="PTHR11831">
    <property type="entry name" value="30S 40S RIBOSOMAL PROTEIN"/>
    <property type="match status" value="1"/>
</dbReference>
<keyword evidence="4 7" id="KW-0689">Ribosomal protein</keyword>
<dbReference type="NCBIfam" id="TIGR01017">
    <property type="entry name" value="rpsD_bact"/>
    <property type="match status" value="1"/>
</dbReference>
<dbReference type="InterPro" id="IPR036986">
    <property type="entry name" value="S4_RNA-bd_sf"/>
</dbReference>
<dbReference type="PROSITE" id="PS00632">
    <property type="entry name" value="RIBOSOMAL_S4"/>
    <property type="match status" value="1"/>
</dbReference>
<protein>
    <recommendedName>
        <fullName evidence="6 7">Small ribosomal subunit protein uS4</fullName>
    </recommendedName>
</protein>
<evidence type="ECO:0000256" key="3">
    <source>
        <dbReference type="ARBA" id="ARBA00022884"/>
    </source>
</evidence>
<dbReference type="GO" id="GO:0019843">
    <property type="term" value="F:rRNA binding"/>
    <property type="evidence" value="ECO:0007669"/>
    <property type="project" value="UniProtKB-UniRule"/>
</dbReference>
<evidence type="ECO:0000259" key="9">
    <source>
        <dbReference type="SMART" id="SM00363"/>
    </source>
</evidence>
<evidence type="ECO:0000256" key="4">
    <source>
        <dbReference type="ARBA" id="ARBA00022980"/>
    </source>
</evidence>
<evidence type="ECO:0000256" key="5">
    <source>
        <dbReference type="ARBA" id="ARBA00023274"/>
    </source>
</evidence>
<feature type="domain" description="RNA-binding S4" evidence="9">
    <location>
        <begin position="100"/>
        <end position="160"/>
    </location>
</feature>
<keyword evidence="2 7" id="KW-0699">rRNA-binding</keyword>
<dbReference type="Pfam" id="PF00163">
    <property type="entry name" value="Ribosomal_S4"/>
    <property type="match status" value="1"/>
</dbReference>
<comment type="function">
    <text evidence="7">One of the primary rRNA binding proteins, it binds directly to 16S rRNA where it nucleates assembly of the body of the 30S subunit.</text>
</comment>
<comment type="subunit">
    <text evidence="7">Part of the 30S ribosomal subunit. Contacts protein S5. The interaction surface between S4 and S5 is involved in control of translational fidelity.</text>
</comment>
<evidence type="ECO:0000256" key="1">
    <source>
        <dbReference type="ARBA" id="ARBA00007465"/>
    </source>
</evidence>
<dbReference type="InterPro" id="IPR002942">
    <property type="entry name" value="S4_RNA-bd"/>
</dbReference>
<keyword evidence="5 7" id="KW-0687">Ribonucleoprotein</keyword>
<dbReference type="GO" id="GO:0015935">
    <property type="term" value="C:small ribosomal subunit"/>
    <property type="evidence" value="ECO:0007669"/>
    <property type="project" value="InterPro"/>
</dbReference>
<organism evidence="11 12">
    <name type="scientific">Candidatus Shapirobacteria bacterium CG10_big_fil_rev_8_21_14_0_10_40_9</name>
    <dbReference type="NCBI Taxonomy" id="1974888"/>
    <lineage>
        <taxon>Bacteria</taxon>
        <taxon>Candidatus Shapironibacteriota</taxon>
    </lineage>
</organism>
<evidence type="ECO:0000256" key="8">
    <source>
        <dbReference type="RuleBase" id="RU003699"/>
    </source>
</evidence>